<proteinExistence type="predicted"/>
<dbReference type="EMBL" id="PPSK01000005">
    <property type="protein sequence ID" value="POB04369.1"/>
    <property type="molecule type" value="Genomic_DNA"/>
</dbReference>
<reference evidence="1 2" key="1">
    <citation type="submission" date="2018-01" db="EMBL/GenBank/DDBJ databases">
        <title>Draft genome of the type strain Pseudomonas oceani DSM 100277 isolated from the deep water in Okinawa trough, northwestern Pacific Ocean.</title>
        <authorList>
            <person name="Gomila M."/>
            <person name="Mulet M."/>
            <person name="Garcia-Valdes E."/>
            <person name="Lalucat J."/>
        </authorList>
    </citation>
    <scope>NUCLEOTIDE SEQUENCE [LARGE SCALE GENOMIC DNA]</scope>
    <source>
        <strain evidence="1 2">DSM 100277</strain>
    </source>
</reference>
<dbReference type="OrthoDB" id="8776561at2"/>
<gene>
    <name evidence="1" type="ORF">C1949_08105</name>
</gene>
<name>A0A2P4EWR1_9GAMM</name>
<protein>
    <recommendedName>
        <fullName evidence="3">Lipoprotein</fullName>
    </recommendedName>
</protein>
<comment type="caution">
    <text evidence="1">The sequence shown here is derived from an EMBL/GenBank/DDBJ whole genome shotgun (WGS) entry which is preliminary data.</text>
</comment>
<dbReference type="Proteomes" id="UP000243451">
    <property type="component" value="Unassembled WGS sequence"/>
</dbReference>
<sequence length="213" mass="23221">MSPIRWGIAALVSPLLLTGCGVMQGVWSGEQQRLSGLLERSNGGFVLRECGSQRVIPLVESENVSAIYLQASQPGQTAIFTDLTGQLDRHGRLHPDQVLRMQSHGRGCSDDSARTAQWVAQGYQPVWQAWLSPGGLVRFDGELTYPARSVVIEQLPDGALNAASLPDHQVELWLYPQPCQDPTTGDYFHLRATLLVNGEQLRGCGYQGALATP</sequence>
<keyword evidence="2" id="KW-1185">Reference proteome</keyword>
<evidence type="ECO:0000313" key="2">
    <source>
        <dbReference type="Proteomes" id="UP000243451"/>
    </source>
</evidence>
<accession>A0A2P4EWR1</accession>
<evidence type="ECO:0008006" key="3">
    <source>
        <dbReference type="Google" id="ProtNLM"/>
    </source>
</evidence>
<dbReference type="AlphaFoldDB" id="A0A2P4EWR1"/>
<dbReference type="PROSITE" id="PS51257">
    <property type="entry name" value="PROKAR_LIPOPROTEIN"/>
    <property type="match status" value="1"/>
</dbReference>
<dbReference type="RefSeq" id="WP_104737970.1">
    <property type="nucleotide sequence ID" value="NZ_BMHR01000001.1"/>
</dbReference>
<evidence type="ECO:0000313" key="1">
    <source>
        <dbReference type="EMBL" id="POB04369.1"/>
    </source>
</evidence>
<organism evidence="1 2">
    <name type="scientific">Halopseudomonas oceani</name>
    <dbReference type="NCBI Taxonomy" id="1708783"/>
    <lineage>
        <taxon>Bacteria</taxon>
        <taxon>Pseudomonadati</taxon>
        <taxon>Pseudomonadota</taxon>
        <taxon>Gammaproteobacteria</taxon>
        <taxon>Pseudomonadales</taxon>
        <taxon>Pseudomonadaceae</taxon>
        <taxon>Halopseudomonas</taxon>
    </lineage>
</organism>